<dbReference type="InterPro" id="IPR009057">
    <property type="entry name" value="Homeodomain-like_sf"/>
</dbReference>
<feature type="compositionally biased region" description="Polar residues" evidence="5">
    <location>
        <begin position="527"/>
        <end position="537"/>
    </location>
</feature>
<evidence type="ECO:0000256" key="5">
    <source>
        <dbReference type="SAM" id="MobiDB-lite"/>
    </source>
</evidence>
<feature type="compositionally biased region" description="Basic and acidic residues" evidence="5">
    <location>
        <begin position="630"/>
        <end position="639"/>
    </location>
</feature>
<evidence type="ECO:0000313" key="8">
    <source>
        <dbReference type="EMBL" id="KAJ1979833.1"/>
    </source>
</evidence>
<protein>
    <submittedName>
        <fullName evidence="8">Uncharacterized protein</fullName>
    </submittedName>
</protein>
<dbReference type="PROSITE" id="PS51294">
    <property type="entry name" value="HTH_MYB"/>
    <property type="match status" value="1"/>
</dbReference>
<dbReference type="Proteomes" id="UP001151582">
    <property type="component" value="Unassembled WGS sequence"/>
</dbReference>
<dbReference type="OrthoDB" id="2143914at2759"/>
<keyword evidence="4" id="KW-0539">Nucleus</keyword>
<feature type="compositionally biased region" description="Low complexity" evidence="5">
    <location>
        <begin position="1189"/>
        <end position="1210"/>
    </location>
</feature>
<evidence type="ECO:0000256" key="3">
    <source>
        <dbReference type="ARBA" id="ARBA00023163"/>
    </source>
</evidence>
<evidence type="ECO:0000256" key="4">
    <source>
        <dbReference type="ARBA" id="ARBA00023242"/>
    </source>
</evidence>
<feature type="compositionally biased region" description="Basic and acidic residues" evidence="5">
    <location>
        <begin position="107"/>
        <end position="117"/>
    </location>
</feature>
<evidence type="ECO:0000259" key="6">
    <source>
        <dbReference type="PROSITE" id="PS50090"/>
    </source>
</evidence>
<feature type="domain" description="HTH myb-type" evidence="7">
    <location>
        <begin position="987"/>
        <end position="1035"/>
    </location>
</feature>
<name>A0A9W8B247_9FUNG</name>
<organism evidence="8 9">
    <name type="scientific">Dimargaris verticillata</name>
    <dbReference type="NCBI Taxonomy" id="2761393"/>
    <lineage>
        <taxon>Eukaryota</taxon>
        <taxon>Fungi</taxon>
        <taxon>Fungi incertae sedis</taxon>
        <taxon>Zoopagomycota</taxon>
        <taxon>Kickxellomycotina</taxon>
        <taxon>Dimargaritomycetes</taxon>
        <taxon>Dimargaritales</taxon>
        <taxon>Dimargaritaceae</taxon>
        <taxon>Dimargaris</taxon>
    </lineage>
</organism>
<feature type="region of interest" description="Disordered" evidence="5">
    <location>
        <begin position="263"/>
        <end position="286"/>
    </location>
</feature>
<feature type="compositionally biased region" description="Polar residues" evidence="5">
    <location>
        <begin position="63"/>
        <end position="75"/>
    </location>
</feature>
<dbReference type="InterPro" id="IPR017930">
    <property type="entry name" value="Myb_dom"/>
</dbReference>
<evidence type="ECO:0000259" key="7">
    <source>
        <dbReference type="PROSITE" id="PS51294"/>
    </source>
</evidence>
<feature type="compositionally biased region" description="Polar residues" evidence="5">
    <location>
        <begin position="263"/>
        <end position="280"/>
    </location>
</feature>
<feature type="compositionally biased region" description="Polar residues" evidence="5">
    <location>
        <begin position="357"/>
        <end position="374"/>
    </location>
</feature>
<dbReference type="GO" id="GO:0000978">
    <property type="term" value="F:RNA polymerase II cis-regulatory region sequence-specific DNA binding"/>
    <property type="evidence" value="ECO:0007669"/>
    <property type="project" value="TreeGrafter"/>
</dbReference>
<dbReference type="SUPFAM" id="SSF46689">
    <property type="entry name" value="Homeodomain-like"/>
    <property type="match status" value="1"/>
</dbReference>
<evidence type="ECO:0000256" key="2">
    <source>
        <dbReference type="ARBA" id="ARBA00023125"/>
    </source>
</evidence>
<dbReference type="GO" id="GO:0019185">
    <property type="term" value="C:snRNA-activating protein complex"/>
    <property type="evidence" value="ECO:0007669"/>
    <property type="project" value="TreeGrafter"/>
</dbReference>
<feature type="region of interest" description="Disordered" evidence="5">
    <location>
        <begin position="351"/>
        <end position="374"/>
    </location>
</feature>
<dbReference type="PROSITE" id="PS50090">
    <property type="entry name" value="MYB_LIKE"/>
    <property type="match status" value="1"/>
</dbReference>
<feature type="region of interest" description="Disordered" evidence="5">
    <location>
        <begin position="1139"/>
        <end position="1261"/>
    </location>
</feature>
<dbReference type="Pfam" id="PF00249">
    <property type="entry name" value="Myb_DNA-binding"/>
    <property type="match status" value="1"/>
</dbReference>
<evidence type="ECO:0000256" key="1">
    <source>
        <dbReference type="ARBA" id="ARBA00023015"/>
    </source>
</evidence>
<dbReference type="InterPro" id="IPR001005">
    <property type="entry name" value="SANT/Myb"/>
</dbReference>
<reference evidence="8" key="1">
    <citation type="submission" date="2022-07" db="EMBL/GenBank/DDBJ databases">
        <title>Phylogenomic reconstructions and comparative analyses of Kickxellomycotina fungi.</title>
        <authorList>
            <person name="Reynolds N.K."/>
            <person name="Stajich J.E."/>
            <person name="Barry K."/>
            <person name="Grigoriev I.V."/>
            <person name="Crous P."/>
            <person name="Smith M.E."/>
        </authorList>
    </citation>
    <scope>NUCLEOTIDE SEQUENCE</scope>
    <source>
        <strain evidence="8">RSA 567</strain>
    </source>
</reference>
<dbReference type="Gene3D" id="1.10.10.60">
    <property type="entry name" value="Homeodomain-like"/>
    <property type="match status" value="1"/>
</dbReference>
<feature type="compositionally biased region" description="Basic residues" evidence="5">
    <location>
        <begin position="549"/>
        <end position="563"/>
    </location>
</feature>
<feature type="compositionally biased region" description="Basic and acidic residues" evidence="5">
    <location>
        <begin position="486"/>
        <end position="496"/>
    </location>
</feature>
<feature type="region of interest" description="Disordered" evidence="5">
    <location>
        <begin position="712"/>
        <end position="807"/>
    </location>
</feature>
<dbReference type="GO" id="GO:0042795">
    <property type="term" value="P:snRNA transcription by RNA polymerase II"/>
    <property type="evidence" value="ECO:0007669"/>
    <property type="project" value="TreeGrafter"/>
</dbReference>
<keyword evidence="2" id="KW-0238">DNA-binding</keyword>
<dbReference type="SMART" id="SM00717">
    <property type="entry name" value="SANT"/>
    <property type="match status" value="1"/>
</dbReference>
<feature type="domain" description="Myb-like" evidence="6">
    <location>
        <begin position="980"/>
        <end position="1031"/>
    </location>
</feature>
<evidence type="ECO:0000313" key="9">
    <source>
        <dbReference type="Proteomes" id="UP001151582"/>
    </source>
</evidence>
<dbReference type="PANTHER" id="PTHR46621">
    <property type="entry name" value="SNRNA-ACTIVATING PROTEIN COMPLEX SUBUNIT 4"/>
    <property type="match status" value="1"/>
</dbReference>
<proteinExistence type="predicted"/>
<accession>A0A9W8B247</accession>
<keyword evidence="1" id="KW-0805">Transcription regulation</keyword>
<feature type="region of interest" description="Disordered" evidence="5">
    <location>
        <begin position="26"/>
        <end position="123"/>
    </location>
</feature>
<comment type="caution">
    <text evidence="8">The sequence shown here is derived from an EMBL/GenBank/DDBJ whole genome shotgun (WGS) entry which is preliminary data.</text>
</comment>
<dbReference type="PANTHER" id="PTHR46621:SF1">
    <property type="entry name" value="SNRNA-ACTIVATING PROTEIN COMPLEX SUBUNIT 4"/>
    <property type="match status" value="1"/>
</dbReference>
<gene>
    <name evidence="8" type="ORF">H4R34_002679</name>
</gene>
<feature type="compositionally biased region" description="Basic and acidic residues" evidence="5">
    <location>
        <begin position="744"/>
        <end position="763"/>
    </location>
</feature>
<feature type="region of interest" description="Disordered" evidence="5">
    <location>
        <begin position="820"/>
        <end position="853"/>
    </location>
</feature>
<feature type="compositionally biased region" description="Pro residues" evidence="5">
    <location>
        <begin position="831"/>
        <end position="847"/>
    </location>
</feature>
<sequence length="1429" mass="153602">MTQHPGMGTMAPDQGLLKACQPLDLSQTPMVKSGTRAVTAGRPQDPSLLPSPPDHPSEMRTPIVSNSAIGSTEFTPDNAVPFPTPDSLQRDCSSQSQTDQVTIAPRDLTKHPNHSDETALEGRPTQEIADSLAYLYETFTRITQEVVRLGPQNRWAIEFHVEPATDSATTKPADRVSRAFTCDDVPSSRISEMNEDELRQRLTEATAQLSCMRLRGASPTSSCDMDPQRFDRQSHYQLLKCVHDLQAENRGLRHRVNQLTRTCPTRSRSPAQLAVSTAGTNPPWGVFSPSHTDGLSNRARASDHWAPETPVNGLALLADQVVAHCQLSPANGSSAIPTHAERLLVGAAHPVDRSELRQSSPRPQMSPKKSSQSLTHLFARCRRQSPTALSLAANDSRCSSMDYEPGQGLMRSKTHSGGMLARLAGSAAGTWPEHRQQSPLLGSADDESDAYGLMLKPMVTAEDRWSDTDTTSEMAASPRDGASDMDADHVPDHETDLDTTATHPNMQRPPGRRGHASRTLRLAETWSDPSTKQTATTAALGLHDGDKPKSHRPLSFSRHKRRSVVVLPHGATAAKPRVSSNAPNRTMGVAPKRKHSTPKRPVKRGRLHSKPRHSASLTVRIPSVPKAYAHHNEADRRSSDTSSPTPIDQTKVLDESPSTSKTTHYPPIRKYTVESLLNASDCNASPELTHRRDPSVGATLEAPMQRLELDHAASGGGPKLARPMDVSEARTSDPSSAIPPHSPTGRENRWRGLVDRVTRKASEGKSATRSFEERLKSPIKRLTSGRTSAAAPAVDGEGGDPATANGGTSLLSLLGLKKRSSLRSPSASKPVDPPTLPPPLPPPPPQHMPHLNHEGTANRAREFGSVSTTLASPLAAGFYLSPSTATSSTAVSPLSPISPYGVPVAGPCSMGYSALSATTNYPHNRVMPTGSAPNATTGGGAVRPLPPDPNSRYYRQATASRMAPFISTSRFGIPYRPVKRRRAVYSKWTAAEDVLLRVAVCKYREKNWDSIAKEVPGRNYHQCRQRWNKSLSLKYKLTETEMKTGELDEKLDVESALAEVQAMRRKAEAEGPGSDGDEALDPNTLYAASFKGPIPVGYHPGPGGLVFSHAAAGAIPLGRSMAPSAGGYPTPSYPSLDGYGMPQYGSPRRLSLSNHPTATAAAGPLGRSPQYGPLHTMATASTPNVMHYTSPNQVSASSSTSSLLSTTHPSPETPYAPFSPYVRPVDDGTTRGVAVGESTSKSMAYPGTPNAGPLYYPDDPQRPFANTPATWVTHSATCLPSTHATASGASYSAEAIHDERMAMGTVTSLAHHAEERPSSGYRRHLQRVTDRIGRIVHGNAISDFATTGKPLRTSQSMVLPALGSPRAAPSMYDPLAMEAYRVPVLEAKDDDEAKFGSPSTSTQPNRIDRSGTNGGEHAPNNVAQPIHPR</sequence>
<feature type="compositionally biased region" description="Basic residues" evidence="5">
    <location>
        <begin position="591"/>
        <end position="613"/>
    </location>
</feature>
<keyword evidence="3" id="KW-0804">Transcription</keyword>
<dbReference type="InterPro" id="IPR051575">
    <property type="entry name" value="Myb-like_DNA-bd"/>
</dbReference>
<dbReference type="GO" id="GO:0001006">
    <property type="term" value="F:RNA polymerase III type 3 promoter sequence-specific DNA binding"/>
    <property type="evidence" value="ECO:0007669"/>
    <property type="project" value="TreeGrafter"/>
</dbReference>
<feature type="region of interest" description="Disordered" evidence="5">
    <location>
        <begin position="1389"/>
        <end position="1429"/>
    </location>
</feature>
<dbReference type="CDD" id="cd00167">
    <property type="entry name" value="SANT"/>
    <property type="match status" value="1"/>
</dbReference>
<feature type="region of interest" description="Disordered" evidence="5">
    <location>
        <begin position="464"/>
        <end position="667"/>
    </location>
</feature>
<dbReference type="GO" id="GO:0042796">
    <property type="term" value="P:snRNA transcription by RNA polymerase III"/>
    <property type="evidence" value="ECO:0007669"/>
    <property type="project" value="TreeGrafter"/>
</dbReference>
<dbReference type="EMBL" id="JANBQB010000199">
    <property type="protein sequence ID" value="KAJ1979833.1"/>
    <property type="molecule type" value="Genomic_DNA"/>
</dbReference>
<feature type="compositionally biased region" description="Polar residues" evidence="5">
    <location>
        <begin position="86"/>
        <end position="101"/>
    </location>
</feature>
<keyword evidence="9" id="KW-1185">Reference proteome</keyword>